<gene>
    <name evidence="10" type="ORF">Slati_1285500</name>
</gene>
<dbReference type="EC" id="2.3.1.51" evidence="5"/>
<dbReference type="InterPro" id="IPR032098">
    <property type="entry name" value="Acyltransf_C"/>
</dbReference>
<reference evidence="10" key="2">
    <citation type="journal article" date="2024" name="Plant">
        <title>Genomic evolution and insights into agronomic trait innovations of Sesamum species.</title>
        <authorList>
            <person name="Miao H."/>
            <person name="Wang L."/>
            <person name="Qu L."/>
            <person name="Liu H."/>
            <person name="Sun Y."/>
            <person name="Le M."/>
            <person name="Wang Q."/>
            <person name="Wei S."/>
            <person name="Zheng Y."/>
            <person name="Lin W."/>
            <person name="Duan Y."/>
            <person name="Cao H."/>
            <person name="Xiong S."/>
            <person name="Wang X."/>
            <person name="Wei L."/>
            <person name="Li C."/>
            <person name="Ma Q."/>
            <person name="Ju M."/>
            <person name="Zhao R."/>
            <person name="Li G."/>
            <person name="Mu C."/>
            <person name="Tian Q."/>
            <person name="Mei H."/>
            <person name="Zhang T."/>
            <person name="Gao T."/>
            <person name="Zhang H."/>
        </authorList>
    </citation>
    <scope>NUCLEOTIDE SEQUENCE</scope>
    <source>
        <strain evidence="10">KEN1</strain>
    </source>
</reference>
<organism evidence="10">
    <name type="scientific">Sesamum latifolium</name>
    <dbReference type="NCBI Taxonomy" id="2727402"/>
    <lineage>
        <taxon>Eukaryota</taxon>
        <taxon>Viridiplantae</taxon>
        <taxon>Streptophyta</taxon>
        <taxon>Embryophyta</taxon>
        <taxon>Tracheophyta</taxon>
        <taxon>Spermatophyta</taxon>
        <taxon>Magnoliopsida</taxon>
        <taxon>eudicotyledons</taxon>
        <taxon>Gunneridae</taxon>
        <taxon>Pentapetalae</taxon>
        <taxon>asterids</taxon>
        <taxon>lamiids</taxon>
        <taxon>Lamiales</taxon>
        <taxon>Pedaliaceae</taxon>
        <taxon>Sesamum</taxon>
    </lineage>
</organism>
<dbReference type="CDD" id="cd07990">
    <property type="entry name" value="LPLAT_LCLAT1-like"/>
    <property type="match status" value="1"/>
</dbReference>
<proteinExistence type="inferred from homology"/>
<protein>
    <recommendedName>
        <fullName evidence="5">1-acylglycerol-3-phosphate O-acyltransferase</fullName>
        <ecNumber evidence="5">2.3.1.51</ecNumber>
    </recommendedName>
</protein>
<dbReference type="SUPFAM" id="SSF69593">
    <property type="entry name" value="Glycerol-3-phosphate (1)-acyltransferase"/>
    <property type="match status" value="1"/>
</dbReference>
<evidence type="ECO:0000256" key="1">
    <source>
        <dbReference type="ARBA" id="ARBA00001141"/>
    </source>
</evidence>
<dbReference type="GO" id="GO:0003841">
    <property type="term" value="F:1-acylglycerol-3-phosphate O-acyltransferase activity"/>
    <property type="evidence" value="ECO:0007669"/>
    <property type="project" value="UniProtKB-EC"/>
</dbReference>
<comment type="caution">
    <text evidence="10">The sequence shown here is derived from an EMBL/GenBank/DDBJ whole genome shotgun (WGS) entry which is preliminary data.</text>
</comment>
<comment type="pathway">
    <text evidence="3">Lipid metabolism.</text>
</comment>
<reference evidence="10" key="1">
    <citation type="submission" date="2020-06" db="EMBL/GenBank/DDBJ databases">
        <authorList>
            <person name="Li T."/>
            <person name="Hu X."/>
            <person name="Zhang T."/>
            <person name="Song X."/>
            <person name="Zhang H."/>
            <person name="Dai N."/>
            <person name="Sheng W."/>
            <person name="Hou X."/>
            <person name="Wei L."/>
        </authorList>
    </citation>
    <scope>NUCLEOTIDE SEQUENCE</scope>
    <source>
        <strain evidence="10">KEN1</strain>
        <tissue evidence="10">Leaf</tissue>
    </source>
</reference>
<evidence type="ECO:0000259" key="9">
    <source>
        <dbReference type="SMART" id="SM00563"/>
    </source>
</evidence>
<evidence type="ECO:0000256" key="6">
    <source>
        <dbReference type="ARBA" id="ARBA00022679"/>
    </source>
</evidence>
<dbReference type="Pfam" id="PF01553">
    <property type="entry name" value="Acyltransferase"/>
    <property type="match status" value="1"/>
</dbReference>
<dbReference type="PANTHER" id="PTHR10983">
    <property type="entry name" value="1-ACYLGLYCEROL-3-PHOSPHATE ACYLTRANSFERASE-RELATED"/>
    <property type="match status" value="1"/>
</dbReference>
<comment type="similarity">
    <text evidence="4">Belongs to the 1-acyl-sn-glycerol-3-phosphate acyltransferase family.</text>
</comment>
<evidence type="ECO:0000256" key="3">
    <source>
        <dbReference type="ARBA" id="ARBA00005189"/>
    </source>
</evidence>
<keyword evidence="7 10" id="KW-0012">Acyltransferase</keyword>
<keyword evidence="8" id="KW-0812">Transmembrane</keyword>
<dbReference type="EMBL" id="JACGWN010000004">
    <property type="protein sequence ID" value="KAL0453074.1"/>
    <property type="molecule type" value="Genomic_DNA"/>
</dbReference>
<dbReference type="SMART" id="SM00563">
    <property type="entry name" value="PlsC"/>
    <property type="match status" value="1"/>
</dbReference>
<evidence type="ECO:0000256" key="5">
    <source>
        <dbReference type="ARBA" id="ARBA00013211"/>
    </source>
</evidence>
<keyword evidence="8" id="KW-0472">Membrane</keyword>
<dbReference type="PANTHER" id="PTHR10983:SF24">
    <property type="entry name" value="1-ACYLGLYCEROL-3-PHOSPHATE O-ACYLTRANSFERASE 3, ISOFORM E-RELATED"/>
    <property type="match status" value="1"/>
</dbReference>
<name>A0AAW2XIZ8_9LAMI</name>
<dbReference type="AlphaFoldDB" id="A0AAW2XIZ8"/>
<keyword evidence="8" id="KW-1133">Transmembrane helix</keyword>
<evidence type="ECO:0000256" key="4">
    <source>
        <dbReference type="ARBA" id="ARBA00008655"/>
    </source>
</evidence>
<sequence>MAIAAAIVIVPLGVLFFVSGLVINFIQAVCFLLIRPLSKKTYRRINREVAGLLWLELVWLIDWWAGVKIELYTDSETFKLMGKEHALVICNHKSDIDWLVGWVLAERSGCLGSSLAVMKKSSKFLPLRESWAKDESTLKSGLQRLRDFPRPFWLALFVEGTRFTQAKLLAAQEYASSTGLPVPRNVLIPRTKGFVTAVSHLRSFAPAIYDVTVAIPKTSPAPTMLRLFKGQSSVVHVHLKRHLMKDLPETDEAVAQWCRDAFVAKDKLLDKHKDEDSFGEQLQDTSRPVKSLLVNYFVNLLFCIGLRLCISDNYETLLAITGCLFLGNFAYPGNLESYPALLSFIFTERRPLVSHCFGCRYDSHANLDPILAIGAINPAKVAPSKSRNGVEPSRAN</sequence>
<evidence type="ECO:0000256" key="7">
    <source>
        <dbReference type="ARBA" id="ARBA00023315"/>
    </source>
</evidence>
<evidence type="ECO:0000256" key="8">
    <source>
        <dbReference type="SAM" id="Phobius"/>
    </source>
</evidence>
<comment type="catalytic activity">
    <reaction evidence="1">
        <text>a 1-acyl-sn-glycero-3-phosphate + an acyl-CoA = a 1,2-diacyl-sn-glycero-3-phosphate + CoA</text>
        <dbReference type="Rhea" id="RHEA:19709"/>
        <dbReference type="ChEBI" id="CHEBI:57287"/>
        <dbReference type="ChEBI" id="CHEBI:57970"/>
        <dbReference type="ChEBI" id="CHEBI:58342"/>
        <dbReference type="ChEBI" id="CHEBI:58608"/>
        <dbReference type="EC" id="2.3.1.51"/>
    </reaction>
</comment>
<feature type="domain" description="Phospholipid/glycerol acyltransferase" evidence="9">
    <location>
        <begin position="86"/>
        <end position="195"/>
    </location>
</feature>
<dbReference type="GO" id="GO:0012505">
    <property type="term" value="C:endomembrane system"/>
    <property type="evidence" value="ECO:0007669"/>
    <property type="project" value="TreeGrafter"/>
</dbReference>
<dbReference type="Pfam" id="PF16076">
    <property type="entry name" value="Acyltransf_C"/>
    <property type="match status" value="1"/>
</dbReference>
<feature type="transmembrane region" description="Helical" evidence="8">
    <location>
        <begin position="6"/>
        <end position="34"/>
    </location>
</feature>
<comment type="pathway">
    <text evidence="2">Phospholipid metabolism; CDP-diacylglycerol biosynthesis; CDP-diacylglycerol from sn-glycerol 3-phosphate: step 2/3.</text>
</comment>
<evidence type="ECO:0000313" key="10">
    <source>
        <dbReference type="EMBL" id="KAL0453074.1"/>
    </source>
</evidence>
<accession>A0AAW2XIZ8</accession>
<dbReference type="InterPro" id="IPR002123">
    <property type="entry name" value="Plipid/glycerol_acylTrfase"/>
</dbReference>
<evidence type="ECO:0000256" key="2">
    <source>
        <dbReference type="ARBA" id="ARBA00004728"/>
    </source>
</evidence>
<keyword evidence="6" id="KW-0808">Transferase</keyword>